<protein>
    <recommendedName>
        <fullName evidence="3">DUF2892 domain-containing protein</fullName>
    </recommendedName>
</protein>
<dbReference type="Proteomes" id="UP000317648">
    <property type="component" value="Chromosome"/>
</dbReference>
<sequence length="152" mass="16926">MLPATTERVAVNTPDCINEKIRRRTDEHIAYYAQASRAAIDARLLELDEEWDIERTLETNAAAVSLVGLTLGATVSRKWFLFPGVVAAFLMQHAVQGWCPPVPLFRRLGIRTAAEIAEERYALKALRGDFRQVSQESADGPCALEAIEAVRM</sequence>
<keyword evidence="2" id="KW-1185">Reference proteome</keyword>
<evidence type="ECO:0000313" key="2">
    <source>
        <dbReference type="Proteomes" id="UP000317648"/>
    </source>
</evidence>
<dbReference type="OrthoDB" id="9799383at2"/>
<evidence type="ECO:0000313" key="1">
    <source>
        <dbReference type="EMBL" id="QDU93580.1"/>
    </source>
</evidence>
<gene>
    <name evidence="1" type="ORF">Pla8534_13600</name>
</gene>
<dbReference type="RefSeq" id="WP_145050517.1">
    <property type="nucleotide sequence ID" value="NZ_CP036433.1"/>
</dbReference>
<accession>A0A518DP11</accession>
<dbReference type="Gene3D" id="6.10.140.1340">
    <property type="match status" value="1"/>
</dbReference>
<proteinExistence type="predicted"/>
<evidence type="ECO:0008006" key="3">
    <source>
        <dbReference type="Google" id="ProtNLM"/>
    </source>
</evidence>
<dbReference type="AlphaFoldDB" id="A0A518DP11"/>
<dbReference type="EMBL" id="CP036433">
    <property type="protein sequence ID" value="QDU93580.1"/>
    <property type="molecule type" value="Genomic_DNA"/>
</dbReference>
<dbReference type="KEGG" id="lcre:Pla8534_13600"/>
<name>A0A518DP11_9BACT</name>
<organism evidence="1 2">
    <name type="scientific">Lignipirellula cremea</name>
    <dbReference type="NCBI Taxonomy" id="2528010"/>
    <lineage>
        <taxon>Bacteria</taxon>
        <taxon>Pseudomonadati</taxon>
        <taxon>Planctomycetota</taxon>
        <taxon>Planctomycetia</taxon>
        <taxon>Pirellulales</taxon>
        <taxon>Pirellulaceae</taxon>
        <taxon>Lignipirellula</taxon>
    </lineage>
</organism>
<reference evidence="1 2" key="1">
    <citation type="submission" date="2019-02" db="EMBL/GenBank/DDBJ databases">
        <title>Deep-cultivation of Planctomycetes and their phenomic and genomic characterization uncovers novel biology.</title>
        <authorList>
            <person name="Wiegand S."/>
            <person name="Jogler M."/>
            <person name="Boedeker C."/>
            <person name="Pinto D."/>
            <person name="Vollmers J."/>
            <person name="Rivas-Marin E."/>
            <person name="Kohn T."/>
            <person name="Peeters S.H."/>
            <person name="Heuer A."/>
            <person name="Rast P."/>
            <person name="Oberbeckmann S."/>
            <person name="Bunk B."/>
            <person name="Jeske O."/>
            <person name="Meyerdierks A."/>
            <person name="Storesund J.E."/>
            <person name="Kallscheuer N."/>
            <person name="Luecker S."/>
            <person name="Lage O.M."/>
            <person name="Pohl T."/>
            <person name="Merkel B.J."/>
            <person name="Hornburger P."/>
            <person name="Mueller R.-W."/>
            <person name="Bruemmer F."/>
            <person name="Labrenz M."/>
            <person name="Spormann A.M."/>
            <person name="Op den Camp H."/>
            <person name="Overmann J."/>
            <person name="Amann R."/>
            <person name="Jetten M.S.M."/>
            <person name="Mascher T."/>
            <person name="Medema M.H."/>
            <person name="Devos D.P."/>
            <person name="Kaster A.-K."/>
            <person name="Ovreas L."/>
            <person name="Rohde M."/>
            <person name="Galperin M.Y."/>
            <person name="Jogler C."/>
        </authorList>
    </citation>
    <scope>NUCLEOTIDE SEQUENCE [LARGE SCALE GENOMIC DNA]</scope>
    <source>
        <strain evidence="1 2">Pla85_3_4</strain>
    </source>
</reference>